<accession>H5TJB2</accession>
<organism evidence="2 3">
    <name type="scientific">Gordonia otitidis (strain DSM 44809 / CCUG 52243 / JCM 12355 / NBRC 100426 / IFM 10032)</name>
    <dbReference type="NCBI Taxonomy" id="1108044"/>
    <lineage>
        <taxon>Bacteria</taxon>
        <taxon>Bacillati</taxon>
        <taxon>Actinomycetota</taxon>
        <taxon>Actinomycetes</taxon>
        <taxon>Mycobacteriales</taxon>
        <taxon>Gordoniaceae</taxon>
        <taxon>Gordonia</taxon>
    </lineage>
</organism>
<dbReference type="InterPro" id="IPR000383">
    <property type="entry name" value="Xaa-Pro-like_dom"/>
</dbReference>
<gene>
    <name evidence="2" type="ORF">GOOTI_070_00070</name>
</gene>
<proteinExistence type="predicted"/>
<comment type="caution">
    <text evidence="2">The sequence shown here is derived from an EMBL/GenBank/DDBJ whole genome shotgun (WGS) entry which is preliminary data.</text>
</comment>
<sequence length="315" mass="33852">MATATATNIKHVTFRNADMYWDIAADIYFPPNFDENTSYPTIVAAHPIGSCKEQTAGNIYATALAEAGYVAIAFDASFQGDSGGTPRFVEDPTQRVEDFRRVVDYLETLPYVDSDRIGVLGVCGGGGYTLNAAMTEKRFKAVVSITGVNYGRMIRENAAAADGVIAALHAIGTQRSEYARGGEPVVSGLLPDSAEAARQVGDIDIIEAYDYYRTDRGQAANGCVLFEAGHGAVALGWDAFHLAEELLTQPLLVVVGDKQGAFGAYRDGHEIIERAASKDKNLVVLEGVSHYDLYDQPKGAGEALKTVIPFFGKHL</sequence>
<reference evidence="2" key="1">
    <citation type="submission" date="2012-02" db="EMBL/GenBank/DDBJ databases">
        <title>Whole genome shotgun sequence of Gordonia otitidis NBRC 100426.</title>
        <authorList>
            <person name="Yoshida I."/>
            <person name="Hosoyama A."/>
            <person name="Tsuchikane K."/>
            <person name="Katsumata H."/>
            <person name="Yamazaki S."/>
            <person name="Fujita N."/>
        </authorList>
    </citation>
    <scope>NUCLEOTIDE SEQUENCE [LARGE SCALE GENOMIC DNA]</scope>
    <source>
        <strain evidence="2">NBRC 100426</strain>
    </source>
</reference>
<dbReference type="GO" id="GO:0016787">
    <property type="term" value="F:hydrolase activity"/>
    <property type="evidence" value="ECO:0007669"/>
    <property type="project" value="InterPro"/>
</dbReference>
<name>H5TJB2_GORO1</name>
<dbReference type="AlphaFoldDB" id="H5TJB2"/>
<dbReference type="InterPro" id="IPR029058">
    <property type="entry name" value="AB_hydrolase_fold"/>
</dbReference>
<dbReference type="RefSeq" id="WP_007237819.1">
    <property type="nucleotide sequence ID" value="NZ_BAFB01000070.1"/>
</dbReference>
<dbReference type="OrthoDB" id="9796609at2"/>
<feature type="domain" description="Xaa-Pro dipeptidyl-peptidase-like" evidence="1">
    <location>
        <begin position="23"/>
        <end position="157"/>
    </location>
</feature>
<dbReference type="PANTHER" id="PTHR47751">
    <property type="entry name" value="SUPERFAMILY HYDROLASE, PUTATIVE (AFU_ORTHOLOGUE AFUA_2G16580)-RELATED"/>
    <property type="match status" value="1"/>
</dbReference>
<protein>
    <recommendedName>
        <fullName evidence="1">Xaa-Pro dipeptidyl-peptidase-like domain-containing protein</fullName>
    </recommendedName>
</protein>
<evidence type="ECO:0000259" key="1">
    <source>
        <dbReference type="Pfam" id="PF02129"/>
    </source>
</evidence>
<dbReference type="PANTHER" id="PTHR47751:SF1">
    <property type="entry name" value="SUPERFAMILY HYDROLASE, PUTATIVE (AFU_ORTHOLOGUE AFUA_2G16580)-RELATED"/>
    <property type="match status" value="1"/>
</dbReference>
<dbReference type="Pfam" id="PF02129">
    <property type="entry name" value="Peptidase_S15"/>
    <property type="match status" value="1"/>
</dbReference>
<keyword evidence="3" id="KW-1185">Reference proteome</keyword>
<dbReference type="Proteomes" id="UP000005038">
    <property type="component" value="Unassembled WGS sequence"/>
</dbReference>
<evidence type="ECO:0000313" key="2">
    <source>
        <dbReference type="EMBL" id="GAB33570.1"/>
    </source>
</evidence>
<dbReference type="STRING" id="1108044.GOOTI_070_00070"/>
<evidence type="ECO:0000313" key="3">
    <source>
        <dbReference type="Proteomes" id="UP000005038"/>
    </source>
</evidence>
<dbReference type="Gene3D" id="3.40.50.1820">
    <property type="entry name" value="alpha/beta hydrolase"/>
    <property type="match status" value="1"/>
</dbReference>
<dbReference type="EMBL" id="BAFB01000070">
    <property type="protein sequence ID" value="GAB33570.1"/>
    <property type="molecule type" value="Genomic_DNA"/>
</dbReference>
<dbReference type="Gene3D" id="1.10.10.800">
    <property type="match status" value="1"/>
</dbReference>
<dbReference type="InterPro" id="IPR051411">
    <property type="entry name" value="Polyketide_trans_af380"/>
</dbReference>
<dbReference type="SUPFAM" id="SSF53474">
    <property type="entry name" value="alpha/beta-Hydrolases"/>
    <property type="match status" value="1"/>
</dbReference>